<reference evidence="2 3" key="1">
    <citation type="journal article" date="2016" name="Mol. Biol. Evol.">
        <title>Comparative Genomics of Early-Diverging Mushroom-Forming Fungi Provides Insights into the Origins of Lignocellulose Decay Capabilities.</title>
        <authorList>
            <person name="Nagy L.G."/>
            <person name="Riley R."/>
            <person name="Tritt A."/>
            <person name="Adam C."/>
            <person name="Daum C."/>
            <person name="Floudas D."/>
            <person name="Sun H."/>
            <person name="Yadav J.S."/>
            <person name="Pangilinan J."/>
            <person name="Larsson K.H."/>
            <person name="Matsuura K."/>
            <person name="Barry K."/>
            <person name="Labutti K."/>
            <person name="Kuo R."/>
            <person name="Ohm R.A."/>
            <person name="Bhattacharya S.S."/>
            <person name="Shirouzu T."/>
            <person name="Yoshinaga Y."/>
            <person name="Martin F.M."/>
            <person name="Grigoriev I.V."/>
            <person name="Hibbett D.S."/>
        </authorList>
    </citation>
    <scope>NUCLEOTIDE SEQUENCE [LARGE SCALE GENOMIC DNA]</scope>
    <source>
        <strain evidence="2 3">CBS 109695</strain>
    </source>
</reference>
<dbReference type="OrthoDB" id="242910at2759"/>
<dbReference type="Proteomes" id="UP000076532">
    <property type="component" value="Unassembled WGS sequence"/>
</dbReference>
<proteinExistence type="predicted"/>
<gene>
    <name evidence="2" type="ORF">FIBSPDRAFT_958217</name>
</gene>
<sequence>MVAALTATQGSKSHLACLSKYIGSKTRRAEPKLEATRIPAFAHICTHEVPINSTEWITFQLLSALRDARSRKLIRGDIKSKAILVTSWIEPTSPLTSPPICRTMIPQTSRSSLIRAAGAHAMSCPSNSTRREAPDAAKKRRKQLCQSRSSKQTRINVRRLSLRALDLLKRSRDQMGRVVLRRRPLGIRITVLAIRCGSRAYPPISLRPATIFSRR</sequence>
<organism evidence="2 3">
    <name type="scientific">Athelia psychrophila</name>
    <dbReference type="NCBI Taxonomy" id="1759441"/>
    <lineage>
        <taxon>Eukaryota</taxon>
        <taxon>Fungi</taxon>
        <taxon>Dikarya</taxon>
        <taxon>Basidiomycota</taxon>
        <taxon>Agaricomycotina</taxon>
        <taxon>Agaricomycetes</taxon>
        <taxon>Agaricomycetidae</taxon>
        <taxon>Atheliales</taxon>
        <taxon>Atheliaceae</taxon>
        <taxon>Athelia</taxon>
    </lineage>
</organism>
<feature type="region of interest" description="Disordered" evidence="1">
    <location>
        <begin position="123"/>
        <end position="151"/>
    </location>
</feature>
<evidence type="ECO:0000313" key="2">
    <source>
        <dbReference type="EMBL" id="KZP16187.1"/>
    </source>
</evidence>
<evidence type="ECO:0000256" key="1">
    <source>
        <dbReference type="SAM" id="MobiDB-lite"/>
    </source>
</evidence>
<protein>
    <submittedName>
        <fullName evidence="2">Uncharacterized protein</fullName>
    </submittedName>
</protein>
<keyword evidence="3" id="KW-1185">Reference proteome</keyword>
<accession>A0A166EWM0</accession>
<dbReference type="EMBL" id="KV417596">
    <property type="protein sequence ID" value="KZP16187.1"/>
    <property type="molecule type" value="Genomic_DNA"/>
</dbReference>
<evidence type="ECO:0000313" key="3">
    <source>
        <dbReference type="Proteomes" id="UP000076532"/>
    </source>
</evidence>
<name>A0A166EWM0_9AGAM</name>
<dbReference type="AlphaFoldDB" id="A0A166EWM0"/>